<keyword evidence="2" id="KW-1185">Reference proteome</keyword>
<evidence type="ECO:0000313" key="2">
    <source>
        <dbReference type="Proteomes" id="UP001165960"/>
    </source>
</evidence>
<reference evidence="1" key="1">
    <citation type="submission" date="2022-04" db="EMBL/GenBank/DDBJ databases">
        <title>Genome of the entomopathogenic fungus Entomophthora muscae.</title>
        <authorList>
            <person name="Elya C."/>
            <person name="Lovett B.R."/>
            <person name="Lee E."/>
            <person name="Macias A.M."/>
            <person name="Hajek A.E."/>
            <person name="De Bivort B.L."/>
            <person name="Kasson M.T."/>
            <person name="De Fine Licht H.H."/>
            <person name="Stajich J.E."/>
        </authorList>
    </citation>
    <scope>NUCLEOTIDE SEQUENCE</scope>
    <source>
        <strain evidence="1">Berkeley</strain>
    </source>
</reference>
<dbReference type="Proteomes" id="UP001165960">
    <property type="component" value="Unassembled WGS sequence"/>
</dbReference>
<accession>A0ACC2U363</accession>
<proteinExistence type="predicted"/>
<dbReference type="EMBL" id="QTSX02001482">
    <property type="protein sequence ID" value="KAJ9081349.1"/>
    <property type="molecule type" value="Genomic_DNA"/>
</dbReference>
<evidence type="ECO:0000313" key="1">
    <source>
        <dbReference type="EMBL" id="KAJ9081349.1"/>
    </source>
</evidence>
<name>A0ACC2U363_9FUNG</name>
<organism evidence="1 2">
    <name type="scientific">Entomophthora muscae</name>
    <dbReference type="NCBI Taxonomy" id="34485"/>
    <lineage>
        <taxon>Eukaryota</taxon>
        <taxon>Fungi</taxon>
        <taxon>Fungi incertae sedis</taxon>
        <taxon>Zoopagomycota</taxon>
        <taxon>Entomophthoromycotina</taxon>
        <taxon>Entomophthoromycetes</taxon>
        <taxon>Entomophthorales</taxon>
        <taxon>Entomophthoraceae</taxon>
        <taxon>Entomophthora</taxon>
    </lineage>
</organism>
<protein>
    <submittedName>
        <fullName evidence="1">Uncharacterized protein</fullName>
    </submittedName>
</protein>
<sequence>MGVFCHWVAPRTLTGLDMAKQPLNRWSGQGCTKRESVRWAVVGKILGPSRQAGDRFLRCSGRSEMGTNSYFWDPEND</sequence>
<comment type="caution">
    <text evidence="1">The sequence shown here is derived from an EMBL/GenBank/DDBJ whole genome shotgun (WGS) entry which is preliminary data.</text>
</comment>
<gene>
    <name evidence="1" type="ORF">DSO57_1015632</name>
</gene>